<protein>
    <recommendedName>
        <fullName evidence="6">EngC GTPase domain-containing protein</fullName>
    </recommendedName>
</protein>
<name>A0A382FI64_9ZZZZ</name>
<dbReference type="Pfam" id="PF03193">
    <property type="entry name" value="RsgA_GTPase"/>
    <property type="match status" value="1"/>
</dbReference>
<dbReference type="InterPro" id="IPR012340">
    <property type="entry name" value="NA-bd_OB-fold"/>
</dbReference>
<organism evidence="5">
    <name type="scientific">marine metagenome</name>
    <dbReference type="NCBI Taxonomy" id="408172"/>
    <lineage>
        <taxon>unclassified sequences</taxon>
        <taxon>metagenomes</taxon>
        <taxon>ecological metagenomes</taxon>
    </lineage>
</organism>
<evidence type="ECO:0000256" key="1">
    <source>
        <dbReference type="ARBA" id="ARBA00022741"/>
    </source>
</evidence>
<dbReference type="CDD" id="cd01854">
    <property type="entry name" value="YjeQ_EngC"/>
    <property type="match status" value="1"/>
</dbReference>
<dbReference type="PROSITE" id="PS51721">
    <property type="entry name" value="G_CP"/>
    <property type="match status" value="1"/>
</dbReference>
<keyword evidence="1" id="KW-0547">Nucleotide-binding</keyword>
<dbReference type="Gene3D" id="1.10.40.50">
    <property type="entry name" value="Probable gtpase engc, domain 3"/>
    <property type="match status" value="1"/>
</dbReference>
<sequence length="300" mass="32162">MSNGNPNSAGVVVAAFGNRGRLETTDGTTLRYLLKGRNLRTVCGDRVIWERPPQSHETLVTEVLPRDNALQRSDAKGRVETVAANLTQPIVVLAPAPQPNLFLVDRLLCAAALMDCSPLLVCNKTDLKLDDLFEAALDEYDRLGYPVVRTCVTPDSNVVELARLLTGHTSILVGQSGVGKSSLINALVGDSIAAVDALSEVSAEGKHTTSASVMHRLADGARLIDSPGVREFVPNISVSGEVQLGFPEIMAMAGNCRFANCQHQREPDCAIKQACANGDISPRRYASYKRLKNITPTGSV</sequence>
<dbReference type="SUPFAM" id="SSF52540">
    <property type="entry name" value="P-loop containing nucleoside triphosphate hydrolases"/>
    <property type="match status" value="1"/>
</dbReference>
<dbReference type="EMBL" id="UINC01049959">
    <property type="protein sequence ID" value="SVB62349.1"/>
    <property type="molecule type" value="Genomic_DNA"/>
</dbReference>
<dbReference type="InterPro" id="IPR010914">
    <property type="entry name" value="RsgA_GTPase_dom"/>
</dbReference>
<reference evidence="5" key="1">
    <citation type="submission" date="2018-05" db="EMBL/GenBank/DDBJ databases">
        <authorList>
            <person name="Lanie J.A."/>
            <person name="Ng W.-L."/>
            <person name="Kazmierczak K.M."/>
            <person name="Andrzejewski T.M."/>
            <person name="Davidsen T.M."/>
            <person name="Wayne K.J."/>
            <person name="Tettelin H."/>
            <person name="Glass J.I."/>
            <person name="Rusch D."/>
            <person name="Podicherti R."/>
            <person name="Tsui H.-C.T."/>
            <person name="Winkler M.E."/>
        </authorList>
    </citation>
    <scope>NUCLEOTIDE SEQUENCE</scope>
</reference>
<dbReference type="InterPro" id="IPR027417">
    <property type="entry name" value="P-loop_NTPase"/>
</dbReference>
<keyword evidence="2" id="KW-0342">GTP-binding</keyword>
<feature type="domain" description="CP-type G" evidence="4">
    <location>
        <begin position="76"/>
        <end position="232"/>
    </location>
</feature>
<evidence type="ECO:0000313" key="5">
    <source>
        <dbReference type="EMBL" id="SVB62349.1"/>
    </source>
</evidence>
<evidence type="ECO:0000259" key="4">
    <source>
        <dbReference type="PROSITE" id="PS51721"/>
    </source>
</evidence>
<dbReference type="Gene3D" id="2.40.50.140">
    <property type="entry name" value="Nucleic acid-binding proteins"/>
    <property type="match status" value="1"/>
</dbReference>
<dbReference type="PANTHER" id="PTHR32120:SF11">
    <property type="entry name" value="SMALL RIBOSOMAL SUBUNIT BIOGENESIS GTPASE RSGA 1, MITOCHONDRIAL-RELATED"/>
    <property type="match status" value="1"/>
</dbReference>
<evidence type="ECO:0000259" key="3">
    <source>
        <dbReference type="PROSITE" id="PS50936"/>
    </source>
</evidence>
<dbReference type="InterPro" id="IPR030378">
    <property type="entry name" value="G_CP_dom"/>
</dbReference>
<gene>
    <name evidence="5" type="ORF">METZ01_LOCUS215203</name>
</gene>
<evidence type="ECO:0000256" key="2">
    <source>
        <dbReference type="ARBA" id="ARBA00023134"/>
    </source>
</evidence>
<dbReference type="AlphaFoldDB" id="A0A382FI64"/>
<dbReference type="GO" id="GO:0005525">
    <property type="term" value="F:GTP binding"/>
    <property type="evidence" value="ECO:0007669"/>
    <property type="project" value="UniProtKB-KW"/>
</dbReference>
<dbReference type="HAMAP" id="MF_01820">
    <property type="entry name" value="GTPase_RsgA"/>
    <property type="match status" value="1"/>
</dbReference>
<dbReference type="Gene3D" id="3.40.50.300">
    <property type="entry name" value="P-loop containing nucleotide triphosphate hydrolases"/>
    <property type="match status" value="1"/>
</dbReference>
<dbReference type="InterPro" id="IPR004881">
    <property type="entry name" value="Ribosome_biogen_GTPase_RsgA"/>
</dbReference>
<dbReference type="GO" id="GO:0003924">
    <property type="term" value="F:GTPase activity"/>
    <property type="evidence" value="ECO:0007669"/>
    <property type="project" value="InterPro"/>
</dbReference>
<dbReference type="PROSITE" id="PS50936">
    <property type="entry name" value="ENGC_GTPASE"/>
    <property type="match status" value="1"/>
</dbReference>
<dbReference type="NCBIfam" id="TIGR00157">
    <property type="entry name" value="ribosome small subunit-dependent GTPase A"/>
    <property type="match status" value="1"/>
</dbReference>
<accession>A0A382FI64</accession>
<dbReference type="PANTHER" id="PTHR32120">
    <property type="entry name" value="SMALL RIBOSOMAL SUBUNIT BIOGENESIS GTPASE RSGA"/>
    <property type="match status" value="1"/>
</dbReference>
<evidence type="ECO:0008006" key="6">
    <source>
        <dbReference type="Google" id="ProtNLM"/>
    </source>
</evidence>
<feature type="domain" description="EngC GTPase" evidence="3">
    <location>
        <begin position="84"/>
        <end position="230"/>
    </location>
</feature>
<proteinExistence type="inferred from homology"/>